<dbReference type="GO" id="GO:0097176">
    <property type="term" value="P:epoxide metabolic process"/>
    <property type="evidence" value="ECO:0007669"/>
    <property type="project" value="TreeGrafter"/>
</dbReference>
<dbReference type="PRINTS" id="PR00412">
    <property type="entry name" value="EPOXHYDRLASE"/>
</dbReference>
<keyword evidence="6" id="KW-0378">Hydrolase</keyword>
<proteinExistence type="inferred from homology"/>
<dbReference type="PANTHER" id="PTHR21661:SF35">
    <property type="entry name" value="EPOXIDE HYDROLASE"/>
    <property type="match status" value="1"/>
</dbReference>
<keyword evidence="11" id="KW-1185">Reference proteome</keyword>
<dbReference type="Gene3D" id="3.40.50.1820">
    <property type="entry name" value="alpha/beta hydrolase"/>
    <property type="match status" value="2"/>
</dbReference>
<evidence type="ECO:0000256" key="5">
    <source>
        <dbReference type="ARBA" id="ARBA00022797"/>
    </source>
</evidence>
<evidence type="ECO:0000256" key="2">
    <source>
        <dbReference type="ARBA" id="ARBA00004111"/>
    </source>
</evidence>
<dbReference type="InterPro" id="IPR029058">
    <property type="entry name" value="AB_hydrolase_fold"/>
</dbReference>
<dbReference type="InterPro" id="IPR000639">
    <property type="entry name" value="Epox_hydrolase-like"/>
</dbReference>
<feature type="active site" description="Proton donor" evidence="7">
    <location>
        <position position="419"/>
    </location>
</feature>
<dbReference type="SUPFAM" id="SSF53474">
    <property type="entry name" value="alpha/beta-Hydrolases"/>
    <property type="match status" value="2"/>
</dbReference>
<evidence type="ECO:0000256" key="7">
    <source>
        <dbReference type="PIRSR" id="PIRSR001112-1"/>
    </source>
</evidence>
<name>A0AAD7YAF7_MYTSE</name>
<dbReference type="PANTHER" id="PTHR21661">
    <property type="entry name" value="EPOXIDE HYDROLASE 1-RELATED"/>
    <property type="match status" value="1"/>
</dbReference>
<comment type="caution">
    <text evidence="10">The sequence shown here is derived from an EMBL/GenBank/DDBJ whole genome shotgun (WGS) entry which is preliminary data.</text>
</comment>
<dbReference type="Proteomes" id="UP001231518">
    <property type="component" value="Chromosome 25"/>
</dbReference>
<feature type="active site" description="Nucleophile" evidence="7">
    <location>
        <position position="224"/>
    </location>
</feature>
<evidence type="ECO:0000256" key="6">
    <source>
        <dbReference type="ARBA" id="ARBA00022801"/>
    </source>
</evidence>
<protein>
    <recommendedName>
        <fullName evidence="4">microsomal epoxide hydrolase</fullName>
        <ecNumber evidence="4">3.3.2.9</ecNumber>
    </recommendedName>
</protein>
<comment type="similarity">
    <text evidence="3">Belongs to the peptidase S33 family.</text>
</comment>
<feature type="signal peptide" evidence="8">
    <location>
        <begin position="1"/>
        <end position="17"/>
    </location>
</feature>
<evidence type="ECO:0000313" key="10">
    <source>
        <dbReference type="EMBL" id="KAJ8708242.1"/>
    </source>
</evidence>
<comment type="catalytic activity">
    <reaction evidence="1">
        <text>1-(4-methoxyphenyl)-N-methyl-N-[(3-methyloxetan-3-yl)methyl]methanamine + H2O = 2-{[(4-methoxybenzyl)(methyl)amino]methyl}-2-methylpropane-1,3-diol</text>
        <dbReference type="Rhea" id="RHEA:55764"/>
        <dbReference type="ChEBI" id="CHEBI:15377"/>
        <dbReference type="ChEBI" id="CHEBI:139161"/>
        <dbReference type="ChEBI" id="CHEBI:139164"/>
        <dbReference type="EC" id="3.3.2.9"/>
    </reaction>
</comment>
<organism evidence="10 11">
    <name type="scientific">Mythimna separata</name>
    <name type="common">Oriental armyworm</name>
    <name type="synonym">Pseudaletia separata</name>
    <dbReference type="NCBI Taxonomy" id="271217"/>
    <lineage>
        <taxon>Eukaryota</taxon>
        <taxon>Metazoa</taxon>
        <taxon>Ecdysozoa</taxon>
        <taxon>Arthropoda</taxon>
        <taxon>Hexapoda</taxon>
        <taxon>Insecta</taxon>
        <taxon>Pterygota</taxon>
        <taxon>Neoptera</taxon>
        <taxon>Endopterygota</taxon>
        <taxon>Lepidoptera</taxon>
        <taxon>Glossata</taxon>
        <taxon>Ditrysia</taxon>
        <taxon>Noctuoidea</taxon>
        <taxon>Noctuidae</taxon>
        <taxon>Noctuinae</taxon>
        <taxon>Hadenini</taxon>
        <taxon>Mythimna</taxon>
    </lineage>
</organism>
<feature type="domain" description="Epoxide hydrolase N-terminal" evidence="9">
    <location>
        <begin position="49"/>
        <end position="158"/>
    </location>
</feature>
<reference evidence="10" key="1">
    <citation type="submission" date="2023-03" db="EMBL/GenBank/DDBJ databases">
        <title>Chromosome-level genomes of two armyworms, Mythimna separata and Mythimna loreyi, provide insights into the biosynthesis and reception of sex pheromones.</title>
        <authorList>
            <person name="Zhao H."/>
        </authorList>
    </citation>
    <scope>NUCLEOTIDE SEQUENCE</scope>
    <source>
        <strain evidence="10">BeijingLab</strain>
        <tissue evidence="10">Pupa</tissue>
    </source>
</reference>
<sequence>MKVLLKVFLVYFVVCNAKCMGFFWKPSVPRFDHVWWGPLYSKYQNDTSIRPFEVHFDEEMIHDLRYRLKNHRPFTPPLEGVGFEYGFNTDHLHGWVDYWADQYPFQQQENILNQYPQFKTNVQGLDIHFLWVKPHVPPTIEVVPLLLLHGWPGSVREFFGTLPRLTAVPMYRDFAVEVIAPSLPGFGFSDAAVRPGLGATEMAVVLRNLMHRLGFKRFYVQGGDWGAYIGLSMATLYPKAAVRPGLGATEMAVVLRNLMHRLGFKRFYVQGGDWGAYIGLSMATLYPKEVLGFHSNLPLSISPSSVAIWVLGSVYPPLVVDPRLANRMYPILSIVYWLTRETGYLHLQATKPDTVGVGMSDSPSGLLAYIYQLFSTGSRRKFYYRADGGFDELFTRDELIDNLMIYWVSNSFTTSSRIYAETLNLRNINMGVFAIPTPVPTWTIHARDEIFYQSPTILRLKFPNLLNSTVLDTGGHFLALEKPKVFADDVLNGIAAFRSWHRQNKKNKY</sequence>
<dbReference type="AlphaFoldDB" id="A0AAD7YAF7"/>
<dbReference type="InterPro" id="IPR016292">
    <property type="entry name" value="Epoxide_hydrolase"/>
</dbReference>
<dbReference type="GO" id="GO:0033961">
    <property type="term" value="F:cis-stilbene-oxide hydrolase activity"/>
    <property type="evidence" value="ECO:0007669"/>
    <property type="project" value="UniProtKB-EC"/>
</dbReference>
<evidence type="ECO:0000259" key="9">
    <source>
        <dbReference type="Pfam" id="PF06441"/>
    </source>
</evidence>
<keyword evidence="5" id="KW-0058">Aromatic hydrocarbons catabolism</keyword>
<evidence type="ECO:0000256" key="8">
    <source>
        <dbReference type="SAM" id="SignalP"/>
    </source>
</evidence>
<evidence type="ECO:0000313" key="11">
    <source>
        <dbReference type="Proteomes" id="UP001231518"/>
    </source>
</evidence>
<feature type="active site" description="Proton acceptor" evidence="7">
    <location>
        <position position="476"/>
    </location>
</feature>
<feature type="chain" id="PRO_5042261539" description="microsomal epoxide hydrolase" evidence="8">
    <location>
        <begin position="18"/>
        <end position="509"/>
    </location>
</feature>
<dbReference type="PIRSF" id="PIRSF001112">
    <property type="entry name" value="Epoxide_hydrolase"/>
    <property type="match status" value="1"/>
</dbReference>
<dbReference type="InterPro" id="IPR010497">
    <property type="entry name" value="Epoxide_hydro_N"/>
</dbReference>
<dbReference type="EMBL" id="JARGEI010000026">
    <property type="protein sequence ID" value="KAJ8708242.1"/>
    <property type="molecule type" value="Genomic_DNA"/>
</dbReference>
<dbReference type="EC" id="3.3.2.9" evidence="4"/>
<evidence type="ECO:0000256" key="1">
    <source>
        <dbReference type="ARBA" id="ARBA00000221"/>
    </source>
</evidence>
<gene>
    <name evidence="10" type="ORF">PYW07_010367</name>
</gene>
<evidence type="ECO:0000256" key="4">
    <source>
        <dbReference type="ARBA" id="ARBA00012091"/>
    </source>
</evidence>
<dbReference type="Pfam" id="PF06441">
    <property type="entry name" value="EHN"/>
    <property type="match status" value="1"/>
</dbReference>
<accession>A0AAD7YAF7</accession>
<evidence type="ECO:0000256" key="3">
    <source>
        <dbReference type="ARBA" id="ARBA00010088"/>
    </source>
</evidence>
<comment type="subcellular location">
    <subcellularLocation>
        <location evidence="2">Microsome membrane</location>
        <topology evidence="2">Single-pass membrane protein</topology>
    </subcellularLocation>
</comment>
<keyword evidence="8" id="KW-0732">Signal</keyword>